<feature type="domain" description="SLH" evidence="3">
    <location>
        <begin position="27"/>
        <end position="90"/>
    </location>
</feature>
<gene>
    <name evidence="4" type="ORF">Ami103574_01935</name>
</gene>
<keyword evidence="2" id="KW-0732">Signal</keyword>
<dbReference type="RefSeq" id="WP_163065064.1">
    <property type="nucleotide sequence ID" value="NZ_CP048649.1"/>
</dbReference>
<evidence type="ECO:0000259" key="3">
    <source>
        <dbReference type="PROSITE" id="PS51272"/>
    </source>
</evidence>
<sequence length="838" mass="90331">MKKVLSFVLILALVLSSFSMAFAGTSTELKELSDISGNANEEAIEVNYDLGIVTGNPDGTFQPEKAVTRAEFAAMITRALAIPDSALAAYATSSFKDTTGYTWAVPYLAFTNSKGIMLGDGAGNAMPGKTITVNEAVTMALRAIGYTANSAELTGVWPSNYVTKAQELKLYDDVAKDATGVDKANAAQVIYNVLGVQKVAVNSDGKTEKLWDKTPVVGSSDPAKEAGTPTTLLSSGLNCEGSLGVVGADVDYDDSLINIAKHIGKYGTIYKNDDKEIVAFIAKDCEQIVGRFTANDEFKTTDEEKDYNIKVEDVNFVIKNGTKTDNATSISAIDKTKEYVLSGDISGKTVKEIYSVVAWNVTYADQIEADDIADIKDDQSLLSSDFALDDDDNIDFTQFQLVGVKSLSEIKADNIVYVYADSSSDKNIRRIEVGTQVAEGVVKNFKNAKDDVATKFAIGANTYKNALDVINDLPEDEDRVTADAVSDDVKAFLDGRGYVYKFDNATSANNYAVVEKVASTIDDQAKLMLADGTEKTFTFDLDDPFSTITHASVIGYGLDKSGQVTEVNTNAAVSTNTTLDSISVVKWNDGTTTRSAKIDKDVVVFTYEGTPGTNDSSKDYDVTTIDKVDTTEDIGKVVLLFDDGDGLSVKTKVVAMIVSDEHAKGGDSSYAVFNEVNLSSNDDNDKAWEVVGYIDGKGLKSFTDGDTNIFKNRDGAKETDNPAYVKGVGITANLYKVKVDAKGLITRAELITDQHEGSSEAKDVQVVKNINVTSVDGKRSINNGDYALSSKVIIYQVTDDKEYKNGSIKKGDCVTLYEVDDDEDGYDVVIVARPSDFE</sequence>
<evidence type="ECO:0000313" key="4">
    <source>
        <dbReference type="EMBL" id="QIB68144.1"/>
    </source>
</evidence>
<keyword evidence="1" id="KW-0677">Repeat</keyword>
<evidence type="ECO:0000256" key="1">
    <source>
        <dbReference type="ARBA" id="ARBA00022737"/>
    </source>
</evidence>
<feature type="chain" id="PRO_5032525571" evidence="2">
    <location>
        <begin position="24"/>
        <end position="838"/>
    </location>
</feature>
<dbReference type="PANTHER" id="PTHR43308:SF5">
    <property type="entry name" value="S-LAYER PROTEIN _ PEPTIDOGLYCAN ENDO-BETA-N-ACETYLGLUCOSAMINIDASE"/>
    <property type="match status" value="1"/>
</dbReference>
<dbReference type="KEGG" id="abut:Ami103574_01935"/>
<name>A0A858BTP3_9FIRM</name>
<dbReference type="PROSITE" id="PS51272">
    <property type="entry name" value="SLH"/>
    <property type="match status" value="2"/>
</dbReference>
<proteinExistence type="predicted"/>
<evidence type="ECO:0000313" key="5">
    <source>
        <dbReference type="Proteomes" id="UP000466848"/>
    </source>
</evidence>
<dbReference type="AlphaFoldDB" id="A0A858BTP3"/>
<dbReference type="Pfam" id="PF00395">
    <property type="entry name" value="SLH"/>
    <property type="match status" value="1"/>
</dbReference>
<organism evidence="4 5">
    <name type="scientific">Aminipila butyrica</name>
    <dbReference type="NCBI Taxonomy" id="433296"/>
    <lineage>
        <taxon>Bacteria</taxon>
        <taxon>Bacillati</taxon>
        <taxon>Bacillota</taxon>
        <taxon>Clostridia</taxon>
        <taxon>Peptostreptococcales</taxon>
        <taxon>Anaerovoracaceae</taxon>
        <taxon>Aminipila</taxon>
    </lineage>
</organism>
<protein>
    <submittedName>
        <fullName evidence="4">S-layer homology domain-containing protein</fullName>
    </submittedName>
</protein>
<dbReference type="EMBL" id="CP048649">
    <property type="protein sequence ID" value="QIB68144.1"/>
    <property type="molecule type" value="Genomic_DNA"/>
</dbReference>
<feature type="domain" description="SLH" evidence="3">
    <location>
        <begin position="91"/>
        <end position="154"/>
    </location>
</feature>
<reference evidence="4 5" key="1">
    <citation type="submission" date="2020-02" db="EMBL/GenBank/DDBJ databases">
        <authorList>
            <person name="Kim Y.B."/>
            <person name="Roh S.W."/>
        </authorList>
    </citation>
    <scope>NUCLEOTIDE SEQUENCE [LARGE SCALE GENOMIC DNA]</scope>
    <source>
        <strain evidence="4 5">DSM 103574</strain>
    </source>
</reference>
<dbReference type="PANTHER" id="PTHR43308">
    <property type="entry name" value="OUTER MEMBRANE PROTEIN ALPHA-RELATED"/>
    <property type="match status" value="1"/>
</dbReference>
<keyword evidence="5" id="KW-1185">Reference proteome</keyword>
<dbReference type="InterPro" id="IPR001119">
    <property type="entry name" value="SLH_dom"/>
</dbReference>
<accession>A0A858BTP3</accession>
<evidence type="ECO:0000256" key="2">
    <source>
        <dbReference type="SAM" id="SignalP"/>
    </source>
</evidence>
<dbReference type="InterPro" id="IPR051465">
    <property type="entry name" value="Cell_Envelope_Struct_Comp"/>
</dbReference>
<feature type="signal peptide" evidence="2">
    <location>
        <begin position="1"/>
        <end position="23"/>
    </location>
</feature>
<dbReference type="Proteomes" id="UP000466848">
    <property type="component" value="Chromosome"/>
</dbReference>